<feature type="domain" description="EAL" evidence="1">
    <location>
        <begin position="5"/>
        <end position="252"/>
    </location>
</feature>
<dbReference type="Gene3D" id="3.30.70.270">
    <property type="match status" value="1"/>
</dbReference>
<proteinExistence type="predicted"/>
<dbReference type="PANTHER" id="PTHR33121:SF70">
    <property type="entry name" value="SIGNALING PROTEIN YKOW"/>
    <property type="match status" value="1"/>
</dbReference>
<accession>A0ABQ3LAZ4</accession>
<dbReference type="InterPro" id="IPR001633">
    <property type="entry name" value="EAL_dom"/>
</dbReference>
<dbReference type="Pfam" id="PF00990">
    <property type="entry name" value="GGDEF"/>
    <property type="match status" value="1"/>
</dbReference>
<dbReference type="SUPFAM" id="SSF141868">
    <property type="entry name" value="EAL domain-like"/>
    <property type="match status" value="1"/>
</dbReference>
<dbReference type="SUPFAM" id="SSF55073">
    <property type="entry name" value="Nucleotide cyclase"/>
    <property type="match status" value="1"/>
</dbReference>
<dbReference type="Gene3D" id="3.20.20.450">
    <property type="entry name" value="EAL domain"/>
    <property type="match status" value="1"/>
</dbReference>
<dbReference type="PROSITE" id="PS50883">
    <property type="entry name" value="EAL"/>
    <property type="match status" value="1"/>
</dbReference>
<dbReference type="SUPFAM" id="SSF54631">
    <property type="entry name" value="CBS-domain pair"/>
    <property type="match status" value="1"/>
</dbReference>
<organism evidence="3 4">
    <name type="scientific">Amycolatopsis oliviviridis</name>
    <dbReference type="NCBI Taxonomy" id="1471590"/>
    <lineage>
        <taxon>Bacteria</taxon>
        <taxon>Bacillati</taxon>
        <taxon>Actinomycetota</taxon>
        <taxon>Actinomycetes</taxon>
        <taxon>Pseudonocardiales</taxon>
        <taxon>Pseudonocardiaceae</taxon>
        <taxon>Amycolatopsis</taxon>
    </lineage>
</organism>
<dbReference type="SMART" id="SM00052">
    <property type="entry name" value="EAL"/>
    <property type="match status" value="1"/>
</dbReference>
<dbReference type="InterPro" id="IPR043128">
    <property type="entry name" value="Rev_trsase/Diguanyl_cyclase"/>
</dbReference>
<sequence length="576" mass="61617">MTRVSFRTVTDDHAVVTLQIAVRFAYQPLYSLHTGGVVAFEALARPGRGTAHELLADARRSGKLTEVDVGLAAEAVRQQNEAQATLPLHLNLSARTVAAPPSRFEPLTEALTLSGRRTRDVVLEIGPPFTQIPADLLLTGMRRLTELGFRLALDGLGRGDLPLTLLASAPIDLVKLDRSVLRGLPHDPAAVAIVEAVLHFASRTDNRLVATGLETTEQLESARRLGVRIAQGNLLAPPDGDHAPLPAPDAPGPFIPGTARARRVGDFLKPATTLPEDATCDDVREVLAAADGPSGIVGIDDRHRPQWSIDRTRFLVAVTGLYGHALHAKRPASRLADRPHTIHADASALEFLELVTDADWSRTGDDVVVVDDRGRCVGVVLVNEVLRGVAEAKVEEAVSLSPLTRLPGSDAVARDVDRRINAREPFVAAWLDVDSFKTVNDTAGFAAGDDLIRTLGRTLTDLEARLRRMRVSHVGGDDFLIACDVDEIGTVAAALLDTPWSADGLPVTVSLATLVCGNGAIRSYKDASRLLAPLKKRAKEVPGSSWVLGRPGSDRVEVLRGITTRGLPAQRAAAGF</sequence>
<dbReference type="InterPro" id="IPR000160">
    <property type="entry name" value="GGDEF_dom"/>
</dbReference>
<dbReference type="EMBL" id="BNAY01000002">
    <property type="protein sequence ID" value="GHH10055.1"/>
    <property type="molecule type" value="Genomic_DNA"/>
</dbReference>
<dbReference type="PANTHER" id="PTHR33121">
    <property type="entry name" value="CYCLIC DI-GMP PHOSPHODIESTERASE PDEF"/>
    <property type="match status" value="1"/>
</dbReference>
<evidence type="ECO:0000259" key="2">
    <source>
        <dbReference type="PROSITE" id="PS50887"/>
    </source>
</evidence>
<feature type="domain" description="GGDEF" evidence="2">
    <location>
        <begin position="424"/>
        <end position="551"/>
    </location>
</feature>
<dbReference type="InterPro" id="IPR050706">
    <property type="entry name" value="Cyclic-di-GMP_PDE-like"/>
</dbReference>
<dbReference type="CDD" id="cd01948">
    <property type="entry name" value="EAL"/>
    <property type="match status" value="1"/>
</dbReference>
<evidence type="ECO:0000313" key="4">
    <source>
        <dbReference type="Proteomes" id="UP000635387"/>
    </source>
</evidence>
<keyword evidence="4" id="KW-1185">Reference proteome</keyword>
<gene>
    <name evidence="3" type="ORF">GCM10017790_18740</name>
</gene>
<dbReference type="InterPro" id="IPR029787">
    <property type="entry name" value="Nucleotide_cyclase"/>
</dbReference>
<protein>
    <submittedName>
        <fullName evidence="3">GGDEF domain-containing protein</fullName>
    </submittedName>
</protein>
<evidence type="ECO:0000259" key="1">
    <source>
        <dbReference type="PROSITE" id="PS50883"/>
    </source>
</evidence>
<dbReference type="InterPro" id="IPR046342">
    <property type="entry name" value="CBS_dom_sf"/>
</dbReference>
<reference evidence="4" key="1">
    <citation type="journal article" date="2019" name="Int. J. Syst. Evol. Microbiol.">
        <title>The Global Catalogue of Microorganisms (GCM) 10K type strain sequencing project: providing services to taxonomists for standard genome sequencing and annotation.</title>
        <authorList>
            <consortium name="The Broad Institute Genomics Platform"/>
            <consortium name="The Broad Institute Genome Sequencing Center for Infectious Disease"/>
            <person name="Wu L."/>
            <person name="Ma J."/>
        </authorList>
    </citation>
    <scope>NUCLEOTIDE SEQUENCE [LARGE SCALE GENOMIC DNA]</scope>
    <source>
        <strain evidence="4">CGMCC 4.7683</strain>
    </source>
</reference>
<dbReference type="PROSITE" id="PS50887">
    <property type="entry name" value="GGDEF"/>
    <property type="match status" value="1"/>
</dbReference>
<name>A0ABQ3LAZ4_9PSEU</name>
<comment type="caution">
    <text evidence="3">The sequence shown here is derived from an EMBL/GenBank/DDBJ whole genome shotgun (WGS) entry which is preliminary data.</text>
</comment>
<dbReference type="Proteomes" id="UP000635387">
    <property type="component" value="Unassembled WGS sequence"/>
</dbReference>
<dbReference type="InterPro" id="IPR035919">
    <property type="entry name" value="EAL_sf"/>
</dbReference>
<dbReference type="SMART" id="SM00267">
    <property type="entry name" value="GGDEF"/>
    <property type="match status" value="1"/>
</dbReference>
<dbReference type="Pfam" id="PF00563">
    <property type="entry name" value="EAL"/>
    <property type="match status" value="1"/>
</dbReference>
<evidence type="ECO:0000313" key="3">
    <source>
        <dbReference type="EMBL" id="GHH10055.1"/>
    </source>
</evidence>